<dbReference type="EMBL" id="JAHMUF010000018">
    <property type="protein sequence ID" value="KAG7192337.1"/>
    <property type="molecule type" value="Genomic_DNA"/>
</dbReference>
<reference evidence="1" key="1">
    <citation type="submission" date="2021-03" db="EMBL/GenBank/DDBJ databases">
        <authorList>
            <person name="Palmer J.M."/>
        </authorList>
    </citation>
    <scope>NUCLEOTIDE SEQUENCE</scope>
    <source>
        <strain evidence="1">ARV_011</strain>
    </source>
</reference>
<protein>
    <submittedName>
        <fullName evidence="1">Uncharacterized protein</fullName>
    </submittedName>
</protein>
<dbReference type="Proteomes" id="UP000790833">
    <property type="component" value="Unassembled WGS sequence"/>
</dbReference>
<gene>
    <name evidence="1" type="ORF">KQ657_001735</name>
</gene>
<sequence length="238" mass="27745">MNYDVLIITNGTAVQVEDRLKDINNQTGNDIPDNASLTYLDSFPALIDYLSMHFGTQRQFDGKVVFMFFEGIEFIQQFLNDVIDYYNTCTMGPPLTPESYFYNTYTCGRQPSYSEGRDPPSPTYISPYSKKSSSHRQLWLDSTTCFTMLSNCYYYFDKSISKDFDNSECPFNTVCIFANDILKKMNFMVGRIRCLFIDDENLTGGKIYPLQHLMINFPRIEKLELKSYQEFMFKDMVC</sequence>
<dbReference type="GeneID" id="66115109"/>
<accession>A0A9P7V6W9</accession>
<dbReference type="RefSeq" id="XP_043047887.1">
    <property type="nucleotide sequence ID" value="XM_043192519.1"/>
</dbReference>
<name>A0A9P7V6W9_9ASCO</name>
<dbReference type="AlphaFoldDB" id="A0A9P7V6W9"/>
<evidence type="ECO:0000313" key="1">
    <source>
        <dbReference type="EMBL" id="KAG7192337.1"/>
    </source>
</evidence>
<organism evidence="1 2">
    <name type="scientific">Scheffersomyces spartinae</name>
    <dbReference type="NCBI Taxonomy" id="45513"/>
    <lineage>
        <taxon>Eukaryota</taxon>
        <taxon>Fungi</taxon>
        <taxon>Dikarya</taxon>
        <taxon>Ascomycota</taxon>
        <taxon>Saccharomycotina</taxon>
        <taxon>Pichiomycetes</taxon>
        <taxon>Debaryomycetaceae</taxon>
        <taxon>Scheffersomyces</taxon>
    </lineage>
</organism>
<comment type="caution">
    <text evidence="1">The sequence shown here is derived from an EMBL/GenBank/DDBJ whole genome shotgun (WGS) entry which is preliminary data.</text>
</comment>
<evidence type="ECO:0000313" key="2">
    <source>
        <dbReference type="Proteomes" id="UP000790833"/>
    </source>
</evidence>
<proteinExistence type="predicted"/>
<dbReference type="OrthoDB" id="4014612at2759"/>
<keyword evidence="2" id="KW-1185">Reference proteome</keyword>